<dbReference type="Pfam" id="PF00486">
    <property type="entry name" value="Trans_reg_C"/>
    <property type="match status" value="1"/>
</dbReference>
<feature type="region of interest" description="Disordered" evidence="3">
    <location>
        <begin position="67"/>
        <end position="98"/>
    </location>
</feature>
<dbReference type="InterPro" id="IPR001867">
    <property type="entry name" value="OmpR/PhoB-type_DNA-bd"/>
</dbReference>
<dbReference type="CDD" id="cd00383">
    <property type="entry name" value="trans_reg_C"/>
    <property type="match status" value="1"/>
</dbReference>
<gene>
    <name evidence="5" type="ORF">FY030_09000</name>
</gene>
<feature type="DNA-binding region" description="OmpR/PhoB-type" evidence="2">
    <location>
        <begin position="89"/>
        <end position="187"/>
    </location>
</feature>
<dbReference type="GO" id="GO:0006355">
    <property type="term" value="P:regulation of DNA-templated transcription"/>
    <property type="evidence" value="ECO:0007669"/>
    <property type="project" value="InterPro"/>
</dbReference>
<dbReference type="OrthoDB" id="3691954at2"/>
<dbReference type="Proteomes" id="UP000326546">
    <property type="component" value="Chromosome"/>
</dbReference>
<keyword evidence="1 2" id="KW-0238">DNA-binding</keyword>
<dbReference type="AlphaFoldDB" id="A0A5J6V701"/>
<proteinExistence type="predicted"/>
<feature type="domain" description="OmpR/PhoB-type" evidence="4">
    <location>
        <begin position="89"/>
        <end position="187"/>
    </location>
</feature>
<name>A0A5J6V701_9MICO</name>
<dbReference type="EMBL" id="CP044427">
    <property type="protein sequence ID" value="QFG68822.1"/>
    <property type="molecule type" value="Genomic_DNA"/>
</dbReference>
<evidence type="ECO:0000256" key="1">
    <source>
        <dbReference type="ARBA" id="ARBA00023125"/>
    </source>
</evidence>
<accession>A0A5J6V701</accession>
<dbReference type="InterPro" id="IPR016032">
    <property type="entry name" value="Sig_transdc_resp-reg_C-effctor"/>
</dbReference>
<keyword evidence="6" id="KW-1185">Reference proteome</keyword>
<organism evidence="5 6">
    <name type="scientific">Ornithinimicrobium pratense</name>
    <dbReference type="NCBI Taxonomy" id="2593973"/>
    <lineage>
        <taxon>Bacteria</taxon>
        <taxon>Bacillati</taxon>
        <taxon>Actinomycetota</taxon>
        <taxon>Actinomycetes</taxon>
        <taxon>Micrococcales</taxon>
        <taxon>Ornithinimicrobiaceae</taxon>
        <taxon>Ornithinimicrobium</taxon>
    </lineage>
</organism>
<dbReference type="RefSeq" id="WP_158061208.1">
    <property type="nucleotide sequence ID" value="NZ_CP044427.1"/>
</dbReference>
<dbReference type="GO" id="GO:0000160">
    <property type="term" value="P:phosphorelay signal transduction system"/>
    <property type="evidence" value="ECO:0007669"/>
    <property type="project" value="InterPro"/>
</dbReference>
<dbReference type="KEGG" id="serw:FY030_09000"/>
<dbReference type="Gene3D" id="1.10.10.10">
    <property type="entry name" value="Winged helix-like DNA-binding domain superfamily/Winged helix DNA-binding domain"/>
    <property type="match status" value="1"/>
</dbReference>
<evidence type="ECO:0000256" key="2">
    <source>
        <dbReference type="PROSITE-ProRule" id="PRU01091"/>
    </source>
</evidence>
<sequence length="213" mass="22865">MVAQAGPLGDRTGVPVVPQEQPAEVALIVVLSPTTVAHVGQIAQAGWDGPVLAVGSVEEARALLENSWPPAGERRTPYRPARPQLSPAPETPDRAGLSLDPDRRKVVHHGHECTLTPLEFGVLEVLMQRPGQIQRFAELTRLVWGTTFTGDSAHLHAVVRRLRRKLEGVRAPVELVAVRGVGFRLSGVVPVDDPRTRRSGVGDVPWAGSVASP</sequence>
<evidence type="ECO:0000313" key="5">
    <source>
        <dbReference type="EMBL" id="QFG68822.1"/>
    </source>
</evidence>
<dbReference type="SUPFAM" id="SSF46894">
    <property type="entry name" value="C-terminal effector domain of the bipartite response regulators"/>
    <property type="match status" value="1"/>
</dbReference>
<reference evidence="5 6" key="1">
    <citation type="submission" date="2019-09" db="EMBL/GenBank/DDBJ databases">
        <title>Serinicoccus pratensis sp. nov., isolated from meadow soil.</title>
        <authorList>
            <person name="Zhang W."/>
        </authorList>
    </citation>
    <scope>NUCLEOTIDE SEQUENCE [LARGE SCALE GENOMIC DNA]</scope>
    <source>
        <strain evidence="5 6">W204</strain>
    </source>
</reference>
<dbReference type="GO" id="GO:0003677">
    <property type="term" value="F:DNA binding"/>
    <property type="evidence" value="ECO:0007669"/>
    <property type="project" value="UniProtKB-UniRule"/>
</dbReference>
<evidence type="ECO:0000256" key="3">
    <source>
        <dbReference type="SAM" id="MobiDB-lite"/>
    </source>
</evidence>
<protein>
    <submittedName>
        <fullName evidence="5">Winged helix-turn-helix transcriptional regulator</fullName>
    </submittedName>
</protein>
<dbReference type="SMART" id="SM00862">
    <property type="entry name" value="Trans_reg_C"/>
    <property type="match status" value="1"/>
</dbReference>
<dbReference type="PROSITE" id="PS51755">
    <property type="entry name" value="OMPR_PHOB"/>
    <property type="match status" value="1"/>
</dbReference>
<evidence type="ECO:0000313" key="6">
    <source>
        <dbReference type="Proteomes" id="UP000326546"/>
    </source>
</evidence>
<dbReference type="InterPro" id="IPR036388">
    <property type="entry name" value="WH-like_DNA-bd_sf"/>
</dbReference>
<evidence type="ECO:0000259" key="4">
    <source>
        <dbReference type="PROSITE" id="PS51755"/>
    </source>
</evidence>